<dbReference type="AlphaFoldDB" id="A0A382JHZ0"/>
<sequence>VSNPPSATNHLAVGFTYPEDCILNTGKFEMSYDPGATDFDWNVLGGNASAPDANDVMASGTANLTGDATGEWYFIDFGGIEIEADQWFYLSVQYRDGQIPGSDVYYCGGDATADDPYSWYTVDGVSWSNLQGVTDLMIRALISTEFASSVILDPTMPSIPNPNATIMRADATPDLDEHILAKITSIPTANPQITSPISRDLLGYNVYRDNAMIDFVVPTEAWDNDLEDGTYTYFVTSQYDGGESEPSNSVTVTIEYTDVGLVIIDLDPTPTGGIIRDALQDLYPGGVMVATSMDEYDLIGMDAVFVLLGMYPNNDVIDSSNAQPLLDYMGSGGNLYMEGGDMWYYDPQFQGAYDFGPEFGITAIADGGADLSQVVGQGFLEGFEWSYSGENNWIDNIDPSNGDAFTVFRNDQVGYNCGVAHDPG</sequence>
<gene>
    <name evidence="1" type="ORF">METZ01_LOCUS264614</name>
</gene>
<evidence type="ECO:0000313" key="1">
    <source>
        <dbReference type="EMBL" id="SVC11760.1"/>
    </source>
</evidence>
<accession>A0A382JHZ0</accession>
<proteinExistence type="predicted"/>
<organism evidence="1">
    <name type="scientific">marine metagenome</name>
    <dbReference type="NCBI Taxonomy" id="408172"/>
    <lineage>
        <taxon>unclassified sequences</taxon>
        <taxon>metagenomes</taxon>
        <taxon>ecological metagenomes</taxon>
    </lineage>
</organism>
<name>A0A382JHZ0_9ZZZZ</name>
<dbReference type="InterPro" id="IPR013783">
    <property type="entry name" value="Ig-like_fold"/>
</dbReference>
<dbReference type="Gene3D" id="2.60.40.10">
    <property type="entry name" value="Immunoglobulins"/>
    <property type="match status" value="1"/>
</dbReference>
<dbReference type="EMBL" id="UINC01074505">
    <property type="protein sequence ID" value="SVC11760.1"/>
    <property type="molecule type" value="Genomic_DNA"/>
</dbReference>
<feature type="non-terminal residue" evidence="1">
    <location>
        <position position="424"/>
    </location>
</feature>
<feature type="non-terminal residue" evidence="1">
    <location>
        <position position="1"/>
    </location>
</feature>
<reference evidence="1" key="1">
    <citation type="submission" date="2018-05" db="EMBL/GenBank/DDBJ databases">
        <authorList>
            <person name="Lanie J.A."/>
            <person name="Ng W.-L."/>
            <person name="Kazmierczak K.M."/>
            <person name="Andrzejewski T.M."/>
            <person name="Davidsen T.M."/>
            <person name="Wayne K.J."/>
            <person name="Tettelin H."/>
            <person name="Glass J.I."/>
            <person name="Rusch D."/>
            <person name="Podicherti R."/>
            <person name="Tsui H.-C.T."/>
            <person name="Winkler M.E."/>
        </authorList>
    </citation>
    <scope>NUCLEOTIDE SEQUENCE</scope>
</reference>
<protein>
    <submittedName>
        <fullName evidence="1">Uncharacterized protein</fullName>
    </submittedName>
</protein>